<protein>
    <submittedName>
        <fullName evidence="3">Fam-h protein</fullName>
    </submittedName>
</protein>
<keyword evidence="4" id="KW-1185">Reference proteome</keyword>
<evidence type="ECO:0000313" key="4">
    <source>
        <dbReference type="Proteomes" id="UP000220158"/>
    </source>
</evidence>
<evidence type="ECO:0000256" key="2">
    <source>
        <dbReference type="SAM" id="Phobius"/>
    </source>
</evidence>
<evidence type="ECO:0000256" key="1">
    <source>
        <dbReference type="SAM" id="Coils"/>
    </source>
</evidence>
<keyword evidence="2" id="KW-1133">Transmembrane helix</keyword>
<feature type="transmembrane region" description="Helical" evidence="2">
    <location>
        <begin position="196"/>
        <end position="214"/>
    </location>
</feature>
<reference evidence="3 4" key="1">
    <citation type="submission" date="2015-04" db="EMBL/GenBank/DDBJ databases">
        <authorList>
            <consortium name="Pathogen Informatics"/>
        </authorList>
    </citation>
    <scope>NUCLEOTIDE SEQUENCE [LARGE SCALE GENOMIC DNA]</scope>
    <source>
        <strain evidence="3 4">SGS1</strain>
    </source>
</reference>
<dbReference type="GeneID" id="39734234"/>
<organism evidence="3 4">
    <name type="scientific">Plasmodium relictum</name>
    <dbReference type="NCBI Taxonomy" id="85471"/>
    <lineage>
        <taxon>Eukaryota</taxon>
        <taxon>Sar</taxon>
        <taxon>Alveolata</taxon>
        <taxon>Apicomplexa</taxon>
        <taxon>Aconoidasida</taxon>
        <taxon>Haemosporida</taxon>
        <taxon>Plasmodiidae</taxon>
        <taxon>Plasmodium</taxon>
        <taxon>Plasmodium (Haemamoeba)</taxon>
    </lineage>
</organism>
<feature type="coiled-coil region" evidence="1">
    <location>
        <begin position="119"/>
        <end position="153"/>
    </location>
</feature>
<feature type="transmembrane region" description="Helical" evidence="2">
    <location>
        <begin position="165"/>
        <end position="184"/>
    </location>
</feature>
<dbReference type="Proteomes" id="UP000220158">
    <property type="component" value="Unassembled WGS sequence"/>
</dbReference>
<keyword evidence="2" id="KW-0472">Membrane</keyword>
<keyword evidence="2" id="KW-0812">Transmembrane</keyword>
<name>A0A1J1GKB5_PLARL</name>
<dbReference type="KEGG" id="prel:PRELSG_0030350"/>
<gene>
    <name evidence="3" type="ORF">PRELSG_0030350</name>
</gene>
<dbReference type="EMBL" id="CVMU01000325">
    <property type="protein sequence ID" value="CRG84954.1"/>
    <property type="molecule type" value="Genomic_DNA"/>
</dbReference>
<sequence length="225" mass="26646">MNKKNNIILISNYRMHPRYYSHLSKSFITTDMLTLKIYSKRENKNILYFLIKFFIFTFLIWISQCSNNWNTYETWNYENNLKNILNLGDKRALAESNDTIKQKKGLQCHGQQGMMTINLESNNEQIEIEQNLNAEHEDEIETKEKNKKVKLTEKILSKCKNNLKLVASSFAFFSSLFLVSLIIASQFTYNVPFHNFFYVLPSLSLVIISIILTHERIEIKYKNKF</sequence>
<keyword evidence="1" id="KW-0175">Coiled coil</keyword>
<dbReference type="RefSeq" id="XP_028531205.1">
    <property type="nucleotide sequence ID" value="XM_028676145.1"/>
</dbReference>
<dbReference type="VEuPathDB" id="PlasmoDB:PRELSG_0030350"/>
<dbReference type="AlphaFoldDB" id="A0A1J1GKB5"/>
<accession>A0A1J1GKB5</accession>
<evidence type="ECO:0000313" key="3">
    <source>
        <dbReference type="EMBL" id="CRG84954.1"/>
    </source>
</evidence>
<feature type="transmembrane region" description="Helical" evidence="2">
    <location>
        <begin position="45"/>
        <end position="62"/>
    </location>
</feature>
<dbReference type="OMA" id="NTYETWN"/>
<proteinExistence type="predicted"/>